<reference evidence="1" key="2">
    <citation type="submission" date="2020-11" db="EMBL/GenBank/DDBJ databases">
        <authorList>
            <person name="McCartney M.A."/>
            <person name="Auch B."/>
            <person name="Kono T."/>
            <person name="Mallez S."/>
            <person name="Becker A."/>
            <person name="Gohl D.M."/>
            <person name="Silverstein K.A.T."/>
            <person name="Koren S."/>
            <person name="Bechman K.B."/>
            <person name="Herman A."/>
            <person name="Abrahante J.E."/>
            <person name="Garbe J."/>
        </authorList>
    </citation>
    <scope>NUCLEOTIDE SEQUENCE</scope>
    <source>
        <strain evidence="1">Duluth1</strain>
        <tissue evidence="1">Whole animal</tissue>
    </source>
</reference>
<sequence>MRDHIPADRVPFYCTLCNCRCQEAATHKSHIQRFTCHQREEVMADEKHYLTWLKKTEYPIFVCEQHVQASPSVSSMWYRSDRPTARSCRLQHPRPYRSN</sequence>
<name>A0A9D4N0V0_DREPO</name>
<dbReference type="EMBL" id="JAIWYP010000001">
    <property type="protein sequence ID" value="KAH3887568.1"/>
    <property type="molecule type" value="Genomic_DNA"/>
</dbReference>
<evidence type="ECO:0000313" key="2">
    <source>
        <dbReference type="Proteomes" id="UP000828390"/>
    </source>
</evidence>
<proteinExistence type="predicted"/>
<protein>
    <submittedName>
        <fullName evidence="1">Uncharacterized protein</fullName>
    </submittedName>
</protein>
<accession>A0A9D4N0V0</accession>
<evidence type="ECO:0000313" key="1">
    <source>
        <dbReference type="EMBL" id="KAH3887568.1"/>
    </source>
</evidence>
<dbReference type="Proteomes" id="UP000828390">
    <property type="component" value="Unassembled WGS sequence"/>
</dbReference>
<organism evidence="1 2">
    <name type="scientific">Dreissena polymorpha</name>
    <name type="common">Zebra mussel</name>
    <name type="synonym">Mytilus polymorpha</name>
    <dbReference type="NCBI Taxonomy" id="45954"/>
    <lineage>
        <taxon>Eukaryota</taxon>
        <taxon>Metazoa</taxon>
        <taxon>Spiralia</taxon>
        <taxon>Lophotrochozoa</taxon>
        <taxon>Mollusca</taxon>
        <taxon>Bivalvia</taxon>
        <taxon>Autobranchia</taxon>
        <taxon>Heteroconchia</taxon>
        <taxon>Euheterodonta</taxon>
        <taxon>Imparidentia</taxon>
        <taxon>Neoheterodontei</taxon>
        <taxon>Myida</taxon>
        <taxon>Dreissenoidea</taxon>
        <taxon>Dreissenidae</taxon>
        <taxon>Dreissena</taxon>
    </lineage>
</organism>
<reference evidence="1" key="1">
    <citation type="journal article" date="2019" name="bioRxiv">
        <title>The Genome of the Zebra Mussel, Dreissena polymorpha: A Resource for Invasive Species Research.</title>
        <authorList>
            <person name="McCartney M.A."/>
            <person name="Auch B."/>
            <person name="Kono T."/>
            <person name="Mallez S."/>
            <person name="Zhang Y."/>
            <person name="Obille A."/>
            <person name="Becker A."/>
            <person name="Abrahante J.E."/>
            <person name="Garbe J."/>
            <person name="Badalamenti J.P."/>
            <person name="Herman A."/>
            <person name="Mangelson H."/>
            <person name="Liachko I."/>
            <person name="Sullivan S."/>
            <person name="Sone E.D."/>
            <person name="Koren S."/>
            <person name="Silverstein K.A.T."/>
            <person name="Beckman K.B."/>
            <person name="Gohl D.M."/>
        </authorList>
    </citation>
    <scope>NUCLEOTIDE SEQUENCE</scope>
    <source>
        <strain evidence="1">Duluth1</strain>
        <tissue evidence="1">Whole animal</tissue>
    </source>
</reference>
<gene>
    <name evidence="1" type="ORF">DPMN_011585</name>
</gene>
<dbReference type="AlphaFoldDB" id="A0A9D4N0V0"/>
<keyword evidence="2" id="KW-1185">Reference proteome</keyword>
<comment type="caution">
    <text evidence="1">The sequence shown here is derived from an EMBL/GenBank/DDBJ whole genome shotgun (WGS) entry which is preliminary data.</text>
</comment>